<reference evidence="7" key="2">
    <citation type="submission" date="2014-07" db="EMBL/GenBank/DDBJ databases">
        <title>Initial genome analysis of the psychrotolerant acidophile Acidithiobacillus ferrivorans CF27: insights into iron and sulfur oxidation pathways and into biofilm formation.</title>
        <authorList>
            <person name="Talla E."/>
            <person name="Hedrich S."/>
            <person name="Mangenot S."/>
            <person name="Ji B."/>
            <person name="Johnson D.B."/>
            <person name="Barbe V."/>
            <person name="Bonnefoy V."/>
        </authorList>
    </citation>
    <scope>NUCLEOTIDE SEQUENCE [LARGE SCALE GENOMIC DNA]</scope>
    <source>
        <strain evidence="7">CF27</strain>
    </source>
</reference>
<evidence type="ECO:0000313" key="10">
    <source>
        <dbReference type="EMBL" id="SMH66927.1"/>
    </source>
</evidence>
<dbReference type="GO" id="GO:0032259">
    <property type="term" value="P:methylation"/>
    <property type="evidence" value="ECO:0007669"/>
    <property type="project" value="UniProtKB-KW"/>
</dbReference>
<evidence type="ECO:0000256" key="5">
    <source>
        <dbReference type="ARBA" id="ARBA00022691"/>
    </source>
</evidence>
<dbReference type="HAMAP" id="MF_00735">
    <property type="entry name" value="Methyltr_PrmA"/>
    <property type="match status" value="1"/>
</dbReference>
<proteinExistence type="inferred from homology"/>
<dbReference type="AlphaFoldDB" id="A0A060UPH7"/>
<comment type="subcellular location">
    <subcellularLocation>
        <location evidence="6">Cytoplasm</location>
    </subcellularLocation>
</comment>
<dbReference type="Proteomes" id="UP000093129">
    <property type="component" value="Unassembled WGS sequence"/>
</dbReference>
<name>A0A060UPH7_9PROT</name>
<dbReference type="InterPro" id="IPR029063">
    <property type="entry name" value="SAM-dependent_MTases_sf"/>
</dbReference>
<comment type="function">
    <text evidence="6">Methylates ribosomal protein L11.</text>
</comment>
<dbReference type="NCBIfam" id="TIGR00406">
    <property type="entry name" value="prmA"/>
    <property type="match status" value="1"/>
</dbReference>
<evidence type="ECO:0000256" key="2">
    <source>
        <dbReference type="ARBA" id="ARBA00022490"/>
    </source>
</evidence>
<keyword evidence="2 6" id="KW-0963">Cytoplasm</keyword>
<reference evidence="9 13" key="5">
    <citation type="submission" date="2020-07" db="EMBL/GenBank/DDBJ databases">
        <title>Complete genome sequence analysis of Acidithiobacillus ferrivorans XJFY6S-08 reveals extreme environmental adaptation to alpine acid mine drainage.</title>
        <authorList>
            <person name="Yan L."/>
            <person name="Ni Y."/>
        </authorList>
    </citation>
    <scope>NUCLEOTIDE SEQUENCE [LARGE SCALE GENOMIC DNA]</scope>
    <source>
        <strain evidence="9 13">XJFY6S-08</strain>
    </source>
</reference>
<dbReference type="EMBL" id="CP059488">
    <property type="protein sequence ID" value="QQD72502.1"/>
    <property type="molecule type" value="Genomic_DNA"/>
</dbReference>
<keyword evidence="12" id="KW-1185">Reference proteome</keyword>
<evidence type="ECO:0000256" key="1">
    <source>
        <dbReference type="ARBA" id="ARBA00009741"/>
    </source>
</evidence>
<evidence type="ECO:0000313" key="9">
    <source>
        <dbReference type="EMBL" id="QQD72502.1"/>
    </source>
</evidence>
<reference evidence="10 12" key="4">
    <citation type="submission" date="2017-03" db="EMBL/GenBank/DDBJ databases">
        <authorList>
            <person name="Regsiter A."/>
            <person name="William W."/>
        </authorList>
    </citation>
    <scope>NUCLEOTIDE SEQUENCE [LARGE SCALE GENOMIC DNA]</scope>
    <source>
        <strain evidence="10">PRJEB5721</strain>
    </source>
</reference>
<evidence type="ECO:0000256" key="4">
    <source>
        <dbReference type="ARBA" id="ARBA00022679"/>
    </source>
</evidence>
<dbReference type="InterPro" id="IPR004498">
    <property type="entry name" value="Ribosomal_PrmA_MeTrfase"/>
</dbReference>
<keyword evidence="3 6" id="KW-0489">Methyltransferase</keyword>
<dbReference type="Gene3D" id="3.40.50.150">
    <property type="entry name" value="Vaccinia Virus protein VP39"/>
    <property type="match status" value="1"/>
</dbReference>
<feature type="binding site" evidence="6">
    <location>
        <position position="226"/>
    </location>
    <ligand>
        <name>S-adenosyl-L-methionine</name>
        <dbReference type="ChEBI" id="CHEBI:59789"/>
    </ligand>
</feature>
<evidence type="ECO:0000256" key="6">
    <source>
        <dbReference type="HAMAP-Rule" id="MF_00735"/>
    </source>
</evidence>
<reference evidence="8 11" key="3">
    <citation type="submission" date="2016-07" db="EMBL/GenBank/DDBJ databases">
        <title>Draft genome of a psychrotolerant acidophile Acidithiobacillus ferrivorans strain YL15.</title>
        <authorList>
            <person name="Peng T."/>
            <person name="Ma L."/>
            <person name="Nan M."/>
            <person name="An N."/>
            <person name="Wang M."/>
            <person name="Qiu G."/>
            <person name="Zeng W."/>
        </authorList>
    </citation>
    <scope>NUCLEOTIDE SEQUENCE [LARGE SCALE GENOMIC DNA]</scope>
    <source>
        <strain evidence="8 11">YL15</strain>
    </source>
</reference>
<dbReference type="PANTHER" id="PTHR43648:SF1">
    <property type="entry name" value="ELECTRON TRANSFER FLAVOPROTEIN BETA SUBUNIT LYSINE METHYLTRANSFERASE"/>
    <property type="match status" value="1"/>
</dbReference>
<dbReference type="RefSeq" id="WP_035190832.1">
    <property type="nucleotide sequence ID" value="NZ_CCCS020000002.1"/>
</dbReference>
<reference evidence="7" key="1">
    <citation type="submission" date="2014-03" db="EMBL/GenBank/DDBJ databases">
        <authorList>
            <person name="Genoscope - CEA"/>
        </authorList>
    </citation>
    <scope>NUCLEOTIDE SEQUENCE [LARGE SCALE GENOMIC DNA]</scope>
    <source>
        <strain evidence="7">CF27</strain>
    </source>
</reference>
<feature type="binding site" evidence="6">
    <location>
        <position position="185"/>
    </location>
    <ligand>
        <name>S-adenosyl-L-methionine</name>
        <dbReference type="ChEBI" id="CHEBI:59789"/>
    </ligand>
</feature>
<evidence type="ECO:0000313" key="8">
    <source>
        <dbReference type="EMBL" id="OCB01735.1"/>
    </source>
</evidence>
<dbReference type="GO" id="GO:0005829">
    <property type="term" value="C:cytosol"/>
    <property type="evidence" value="ECO:0007669"/>
    <property type="project" value="TreeGrafter"/>
</dbReference>
<evidence type="ECO:0000313" key="12">
    <source>
        <dbReference type="Proteomes" id="UP000193925"/>
    </source>
</evidence>
<dbReference type="EMBL" id="MASQ01000128">
    <property type="protein sequence ID" value="OCB01735.1"/>
    <property type="molecule type" value="Genomic_DNA"/>
</dbReference>
<comment type="similarity">
    <text evidence="1 6">Belongs to the methyltransferase superfamily. PrmA family.</text>
</comment>
<organism evidence="7">
    <name type="scientific">Acidithiobacillus ferrivorans</name>
    <dbReference type="NCBI Taxonomy" id="160808"/>
    <lineage>
        <taxon>Bacteria</taxon>
        <taxon>Pseudomonadati</taxon>
        <taxon>Pseudomonadota</taxon>
        <taxon>Acidithiobacillia</taxon>
        <taxon>Acidithiobacillales</taxon>
        <taxon>Acidithiobacillaceae</taxon>
        <taxon>Acidithiobacillus</taxon>
    </lineage>
</organism>
<dbReference type="PIRSF" id="PIRSF000401">
    <property type="entry name" value="RPL11_MTase"/>
    <property type="match status" value="1"/>
</dbReference>
<keyword evidence="4 6" id="KW-0808">Transferase</keyword>
<keyword evidence="7" id="KW-0689">Ribosomal protein</keyword>
<dbReference type="Proteomes" id="UP000193925">
    <property type="component" value="Chromosome AFERRI"/>
</dbReference>
<dbReference type="InterPro" id="IPR050078">
    <property type="entry name" value="Ribosomal_L11_MeTrfase_PrmA"/>
</dbReference>
<evidence type="ECO:0000313" key="7">
    <source>
        <dbReference type="EMBL" id="CDQ08723.1"/>
    </source>
</evidence>
<keyword evidence="7" id="KW-0687">Ribonucleoprotein</keyword>
<feature type="binding site" evidence="6">
    <location>
        <position position="142"/>
    </location>
    <ligand>
        <name>S-adenosyl-L-methionine</name>
        <dbReference type="ChEBI" id="CHEBI:59789"/>
    </ligand>
</feature>
<sequence>MKIAWWQLDMRVPAAVTAAIEVQLQDAGAEAVSFLEGDDSEAVFDAGLIWQNSQCQALFPADDHSEATLQRLVRDNDWQQFAAQFTPLEEQDWVAATQAAFPARCFGRLWVTPSWDAAPADATRVLHLDPGQAFGTGAHATTALCLRFLDAQIRGGESLIDYGCGSGILAIAGLLLGVDQAFGVDTDPVALQVAAANAESNGVSTSLQLALPENASLPMADILVANILATPLLALAATLADAVRPGGWIALSGILHHQEAEINAAYRPYFDLAAPQHEEDWSLLSGQRKIGV</sequence>
<evidence type="ECO:0000256" key="3">
    <source>
        <dbReference type="ARBA" id="ARBA00022603"/>
    </source>
</evidence>
<evidence type="ECO:0000313" key="11">
    <source>
        <dbReference type="Proteomes" id="UP000093129"/>
    </source>
</evidence>
<dbReference type="SUPFAM" id="SSF53335">
    <property type="entry name" value="S-adenosyl-L-methionine-dependent methyltransferases"/>
    <property type="match status" value="1"/>
</dbReference>
<comment type="catalytic activity">
    <reaction evidence="6">
        <text>L-lysyl-[protein] + 3 S-adenosyl-L-methionine = N(6),N(6),N(6)-trimethyl-L-lysyl-[protein] + 3 S-adenosyl-L-homocysteine + 3 H(+)</text>
        <dbReference type="Rhea" id="RHEA:54192"/>
        <dbReference type="Rhea" id="RHEA-COMP:9752"/>
        <dbReference type="Rhea" id="RHEA-COMP:13826"/>
        <dbReference type="ChEBI" id="CHEBI:15378"/>
        <dbReference type="ChEBI" id="CHEBI:29969"/>
        <dbReference type="ChEBI" id="CHEBI:57856"/>
        <dbReference type="ChEBI" id="CHEBI:59789"/>
        <dbReference type="ChEBI" id="CHEBI:61961"/>
    </reaction>
</comment>
<accession>A0A060UPH7</accession>
<dbReference type="GO" id="GO:0016279">
    <property type="term" value="F:protein-lysine N-methyltransferase activity"/>
    <property type="evidence" value="ECO:0007669"/>
    <property type="project" value="TreeGrafter"/>
</dbReference>
<dbReference type="GO" id="GO:0005840">
    <property type="term" value="C:ribosome"/>
    <property type="evidence" value="ECO:0007669"/>
    <property type="project" value="UniProtKB-KW"/>
</dbReference>
<dbReference type="Proteomes" id="UP000595420">
    <property type="component" value="Chromosome"/>
</dbReference>
<protein>
    <recommendedName>
        <fullName evidence="6">Ribosomal protein L11 methyltransferase</fullName>
        <shortName evidence="6">L11 Mtase</shortName>
        <ecNumber evidence="6">2.1.1.-</ecNumber>
    </recommendedName>
</protein>
<keyword evidence="5 6" id="KW-0949">S-adenosyl-L-methionine</keyword>
<dbReference type="EMBL" id="LT841305">
    <property type="protein sequence ID" value="SMH66927.1"/>
    <property type="molecule type" value="Genomic_DNA"/>
</dbReference>
<feature type="binding site" evidence="6">
    <location>
        <position position="163"/>
    </location>
    <ligand>
        <name>S-adenosyl-L-methionine</name>
        <dbReference type="ChEBI" id="CHEBI:59789"/>
    </ligand>
</feature>
<dbReference type="EC" id="2.1.1.-" evidence="6"/>
<dbReference type="EMBL" id="CCCS020000002">
    <property type="protein sequence ID" value="CDQ08723.1"/>
    <property type="molecule type" value="Genomic_DNA"/>
</dbReference>
<dbReference type="PANTHER" id="PTHR43648">
    <property type="entry name" value="ELECTRON TRANSFER FLAVOPROTEIN BETA SUBUNIT LYSINE METHYLTRANSFERASE"/>
    <property type="match status" value="1"/>
</dbReference>
<evidence type="ECO:0000313" key="13">
    <source>
        <dbReference type="Proteomes" id="UP000595420"/>
    </source>
</evidence>
<dbReference type="Pfam" id="PF06325">
    <property type="entry name" value="PrmA"/>
    <property type="match status" value="1"/>
</dbReference>
<gene>
    <name evidence="6 9" type="primary">prmA</name>
    <name evidence="7" type="ORF">AFERRI_100158</name>
    <name evidence="10" type="ORF">AFERRI_50128</name>
    <name evidence="8" type="ORF">BBC27_02525</name>
    <name evidence="9" type="ORF">H2515_14160</name>
</gene>